<dbReference type="PROSITE" id="PS01229">
    <property type="entry name" value="COF_2"/>
    <property type="match status" value="1"/>
</dbReference>
<evidence type="ECO:0000313" key="15">
    <source>
        <dbReference type="Proteomes" id="UP000039324"/>
    </source>
</evidence>
<keyword evidence="4" id="KW-0479">Metal-binding</keyword>
<dbReference type="GO" id="GO:0019829">
    <property type="term" value="F:ATPase-coupled monoatomic cation transmembrane transporter activity"/>
    <property type="evidence" value="ECO:0007669"/>
    <property type="project" value="TreeGrafter"/>
</dbReference>
<dbReference type="GO" id="GO:0015662">
    <property type="term" value="F:P-type ion transporter activity"/>
    <property type="evidence" value="ECO:0007669"/>
    <property type="project" value="TreeGrafter"/>
</dbReference>
<evidence type="ECO:0000256" key="8">
    <source>
        <dbReference type="ARBA" id="ARBA00022967"/>
    </source>
</evidence>
<dbReference type="PROSITE" id="PS00154">
    <property type="entry name" value="ATPASE_E1_E2"/>
    <property type="match status" value="1"/>
</dbReference>
<gene>
    <name evidence="14" type="ORF">PBRA_006986</name>
</gene>
<dbReference type="Gene3D" id="3.40.1110.10">
    <property type="entry name" value="Calcium-transporting ATPase, cytoplasmic domain N"/>
    <property type="match status" value="1"/>
</dbReference>
<dbReference type="EMBL" id="CDSF01000088">
    <property type="protein sequence ID" value="CEO98872.1"/>
    <property type="molecule type" value="Genomic_DNA"/>
</dbReference>
<dbReference type="OMA" id="QKTKYVW"/>
<evidence type="ECO:0000256" key="2">
    <source>
        <dbReference type="ARBA" id="ARBA00006000"/>
    </source>
</evidence>
<comment type="subcellular location">
    <subcellularLocation>
        <location evidence="1">Membrane</location>
        <topology evidence="1">Multi-pass membrane protein</topology>
    </subcellularLocation>
</comment>
<reference evidence="14 15" key="1">
    <citation type="submission" date="2015-02" db="EMBL/GenBank/DDBJ databases">
        <authorList>
            <person name="Chooi Y.-H."/>
        </authorList>
    </citation>
    <scope>NUCLEOTIDE SEQUENCE [LARGE SCALE GENOMIC DNA]</scope>
    <source>
        <strain evidence="14">E3</strain>
    </source>
</reference>
<dbReference type="InterPro" id="IPR059000">
    <property type="entry name" value="ATPase_P-type_domA"/>
</dbReference>
<dbReference type="InterPro" id="IPR044492">
    <property type="entry name" value="P_typ_ATPase_HD_dom"/>
</dbReference>
<feature type="transmembrane region" description="Helical" evidence="12">
    <location>
        <begin position="1118"/>
        <end position="1142"/>
    </location>
</feature>
<keyword evidence="8" id="KW-1278">Translocase</keyword>
<dbReference type="PANTHER" id="PTHR45630:SF7">
    <property type="entry name" value="ENDOPLASMIC RETICULUM TRANSMEMBRANE HELIX TRANSLOCASE"/>
    <property type="match status" value="1"/>
</dbReference>
<dbReference type="SUPFAM" id="SSF56784">
    <property type="entry name" value="HAD-like"/>
    <property type="match status" value="1"/>
</dbReference>
<sequence>MLDIPSDTVVQSPSVFTSRLYRRLPRYSPARLDVGPFVIGYAIALAAIYAVVTSPSVDVSTEVTTVSPSPEAVVEAAADDSSAVVNITEIADSNATMATSATAPSKSPLAFMDGWSTHTILVFVSCILLLACHGITILSTSWSVSLKCFIRYRRVRSVRHATAVAVKPSPTSSWSLCKIEKIAGQRGFTHQRRKFIWSQDHSAFVELDFPTAHARQHYVRAQGLGHDDDEMFIKRSKYGLNLFDVPLPLFSTLFAEHATAPFFVFQMFCVGLWLLDEYWYYSLLTLCMLVLFEMSVVKRRLVSMEQVRSMRAAPYEVTVYRAGRWRTVSTSELLPGDLLSLKRYGEGLVRNVPCDVVLIRGHCVVDESLLTGESVPQLKEPLAASGELSKPLDIDGADKAHAIFGGTRVIVHSMTETGPASVKRPADGGCIVYVLRTGFHTSQGRLLSTILCSTERVTVNNAESFLFIACLLLFAIVAAGYVLIHSWYDPTRSRAKLILNCIMIVTSVVPPELPMELSLAVNTSLSALMQKRIFCTEPFRIPFAGAVDTVCFDKTGTLTDDTFEFLGVACSAPPDYEPDDKFDLCPADQAPIWSRRVIGTCHSLVHLDGGLVGDPLEKAALSAVGWQTSGSNAGVNSVRGQGEQLRIVRRFAFESALRRMTCIINVNDSESAVVSKGAPEAIAELCCSVPPDFDCVHRHFSRLGCRVLAMAYRHLRVGNHAVVNESQAMQLERREVERDLIFVGFMVLQSPIKPLSQSTVKAFRSSSHHVVMITGDHALTACEVSRRLTIIPSEAPAVILTPRSDDSGLDWIAVTDDASATPFDGKTIVPPFRASLCVTGAALGAIVDDEQRSRLIRATSVFARVSPDQKQTIITSLKSSGRVTLMCGDGTNDIGALKQAHVGVALLASASEYSSKAPTANREKSKSASSAGSAPATASSRRVAGSRRGAPPPGALRDRLMEDLSDGPSVVPLGDASVAAPFTSKRSQVDCCLDIVRQGRCTLVTTMQMYQILALQCLVSAYSLSVLYLDGVKLGDTQMTCTGMCVAMMFLFISRAKPLDRLSAERPQSSVFTVQMFLSIVGQFCIHLCALITAVSWAKPYAPTDAASLNPDGEFTPNVLNTVVYLVSSSMTLATFAANYKGHPFMASLAENKALLRALMGAGAFLLGATVEMMPELNEFLELHAMPAGAFRYDLALLMIGDFVGSVAYEQLLSRICLRRSTRLVA</sequence>
<keyword evidence="5" id="KW-0547">Nucleotide-binding</keyword>
<dbReference type="InterPro" id="IPR006544">
    <property type="entry name" value="P-type_TPase_V"/>
</dbReference>
<dbReference type="Pfam" id="PF13246">
    <property type="entry name" value="Cation_ATPase"/>
    <property type="match status" value="1"/>
</dbReference>
<dbReference type="Pfam" id="PF00122">
    <property type="entry name" value="E1-E2_ATPase"/>
    <property type="match status" value="1"/>
</dbReference>
<dbReference type="STRING" id="37360.A0A0G4IUF7"/>
<dbReference type="SFLD" id="SFLDF00027">
    <property type="entry name" value="p-type_atpase"/>
    <property type="match status" value="1"/>
</dbReference>
<keyword evidence="7" id="KW-0460">Magnesium</keyword>
<dbReference type="GO" id="GO:0006874">
    <property type="term" value="P:intracellular calcium ion homeostasis"/>
    <property type="evidence" value="ECO:0007669"/>
    <property type="project" value="TreeGrafter"/>
</dbReference>
<keyword evidence="3 12" id="KW-0812">Transmembrane</keyword>
<evidence type="ECO:0000256" key="9">
    <source>
        <dbReference type="ARBA" id="ARBA00022989"/>
    </source>
</evidence>
<keyword evidence="10 12" id="KW-0472">Membrane</keyword>
<dbReference type="SFLD" id="SFLDS00003">
    <property type="entry name" value="Haloacid_Dehalogenase"/>
    <property type="match status" value="1"/>
</dbReference>
<keyword evidence="6" id="KW-0067">ATP-binding</keyword>
<evidence type="ECO:0000256" key="10">
    <source>
        <dbReference type="ARBA" id="ARBA00023136"/>
    </source>
</evidence>
<dbReference type="InterPro" id="IPR023299">
    <property type="entry name" value="ATPase_P-typ_cyto_dom_N"/>
</dbReference>
<feature type="region of interest" description="Disordered" evidence="11">
    <location>
        <begin position="915"/>
        <end position="960"/>
    </location>
</feature>
<evidence type="ECO:0000256" key="6">
    <source>
        <dbReference type="ARBA" id="ARBA00022840"/>
    </source>
</evidence>
<evidence type="ECO:0000256" key="4">
    <source>
        <dbReference type="ARBA" id="ARBA00022723"/>
    </source>
</evidence>
<evidence type="ECO:0000259" key="13">
    <source>
        <dbReference type="Pfam" id="PF00122"/>
    </source>
</evidence>
<comment type="similarity">
    <text evidence="2">Belongs to the cation transport ATPase (P-type) (TC 3.A.3) family. Type V subfamily.</text>
</comment>
<dbReference type="NCBIfam" id="TIGR01657">
    <property type="entry name" value="P-ATPase-V"/>
    <property type="match status" value="1"/>
</dbReference>
<feature type="transmembrane region" description="Helical" evidence="12">
    <location>
        <begin position="32"/>
        <end position="52"/>
    </location>
</feature>
<accession>A0A0G4IUF7</accession>
<feature type="transmembrane region" description="Helical" evidence="12">
    <location>
        <begin position="245"/>
        <end position="273"/>
    </location>
</feature>
<dbReference type="OrthoDB" id="48943at2759"/>
<dbReference type="Gene3D" id="2.70.150.10">
    <property type="entry name" value="Calcium-transporting ATPase, cytoplasmic transduction domain A"/>
    <property type="match status" value="1"/>
</dbReference>
<dbReference type="GO" id="GO:0005789">
    <property type="term" value="C:endoplasmic reticulum membrane"/>
    <property type="evidence" value="ECO:0007669"/>
    <property type="project" value="TreeGrafter"/>
</dbReference>
<dbReference type="InterPro" id="IPR001757">
    <property type="entry name" value="P_typ_ATPase"/>
</dbReference>
<evidence type="ECO:0000256" key="7">
    <source>
        <dbReference type="ARBA" id="ARBA00022842"/>
    </source>
</evidence>
<organism evidence="14 15">
    <name type="scientific">Plasmodiophora brassicae</name>
    <name type="common">Clubroot disease agent</name>
    <dbReference type="NCBI Taxonomy" id="37360"/>
    <lineage>
        <taxon>Eukaryota</taxon>
        <taxon>Sar</taxon>
        <taxon>Rhizaria</taxon>
        <taxon>Endomyxa</taxon>
        <taxon>Phytomyxea</taxon>
        <taxon>Plasmodiophorida</taxon>
        <taxon>Plasmodiophoridae</taxon>
        <taxon>Plasmodiophora</taxon>
    </lineage>
</organism>
<dbReference type="InterPro" id="IPR036412">
    <property type="entry name" value="HAD-like_sf"/>
</dbReference>
<dbReference type="GO" id="GO:0005524">
    <property type="term" value="F:ATP binding"/>
    <property type="evidence" value="ECO:0007669"/>
    <property type="project" value="UniProtKB-KW"/>
</dbReference>
<dbReference type="SFLD" id="SFLDG00002">
    <property type="entry name" value="C1.7:_P-type_atpase_like"/>
    <property type="match status" value="1"/>
</dbReference>
<proteinExistence type="inferred from homology"/>
<evidence type="ECO:0000313" key="14">
    <source>
        <dbReference type="EMBL" id="CEO98872.1"/>
    </source>
</evidence>
<dbReference type="PRINTS" id="PR00119">
    <property type="entry name" value="CATATPASE"/>
</dbReference>
<feature type="compositionally biased region" description="Low complexity" evidence="11">
    <location>
        <begin position="927"/>
        <end position="949"/>
    </location>
</feature>
<evidence type="ECO:0000256" key="1">
    <source>
        <dbReference type="ARBA" id="ARBA00004141"/>
    </source>
</evidence>
<dbReference type="Proteomes" id="UP000039324">
    <property type="component" value="Unassembled WGS sequence"/>
</dbReference>
<dbReference type="InterPro" id="IPR023298">
    <property type="entry name" value="ATPase_P-typ_TM_dom_sf"/>
</dbReference>
<dbReference type="SUPFAM" id="SSF81660">
    <property type="entry name" value="Metal cation-transporting ATPase, ATP-binding domain N"/>
    <property type="match status" value="1"/>
</dbReference>
<feature type="transmembrane region" description="Helical" evidence="12">
    <location>
        <begin position="465"/>
        <end position="485"/>
    </location>
</feature>
<feature type="transmembrane region" description="Helical" evidence="12">
    <location>
        <begin position="1154"/>
        <end position="1175"/>
    </location>
</feature>
<feature type="domain" description="P-type ATPase A" evidence="13">
    <location>
        <begin position="314"/>
        <end position="448"/>
    </location>
</feature>
<name>A0A0G4IUF7_PLABS</name>
<evidence type="ECO:0000256" key="5">
    <source>
        <dbReference type="ARBA" id="ARBA00022741"/>
    </source>
</evidence>
<keyword evidence="9 12" id="KW-1133">Transmembrane helix</keyword>
<dbReference type="Gene3D" id="3.40.50.1000">
    <property type="entry name" value="HAD superfamily/HAD-like"/>
    <property type="match status" value="1"/>
</dbReference>
<dbReference type="PANTHER" id="PTHR45630">
    <property type="entry name" value="CATION-TRANSPORTING ATPASE-RELATED"/>
    <property type="match status" value="1"/>
</dbReference>
<dbReference type="GO" id="GO:0046872">
    <property type="term" value="F:metal ion binding"/>
    <property type="evidence" value="ECO:0007669"/>
    <property type="project" value="UniProtKB-KW"/>
</dbReference>
<protein>
    <recommendedName>
        <fullName evidence="13">P-type ATPase A domain-containing protein</fullName>
    </recommendedName>
</protein>
<keyword evidence="15" id="KW-1185">Reference proteome</keyword>
<dbReference type="InterPro" id="IPR008250">
    <property type="entry name" value="ATPase_P-typ_transduc_dom_A_sf"/>
</dbReference>
<dbReference type="GO" id="GO:0016887">
    <property type="term" value="F:ATP hydrolysis activity"/>
    <property type="evidence" value="ECO:0007669"/>
    <property type="project" value="InterPro"/>
</dbReference>
<dbReference type="NCBIfam" id="TIGR01494">
    <property type="entry name" value="ATPase_P-type"/>
    <property type="match status" value="2"/>
</dbReference>
<dbReference type="SUPFAM" id="SSF81653">
    <property type="entry name" value="Calcium ATPase, transduction domain A"/>
    <property type="match status" value="1"/>
</dbReference>
<feature type="transmembrane region" description="Helical" evidence="12">
    <location>
        <begin position="1074"/>
        <end position="1098"/>
    </location>
</feature>
<dbReference type="SUPFAM" id="SSF81665">
    <property type="entry name" value="Calcium ATPase, transmembrane domain M"/>
    <property type="match status" value="1"/>
</dbReference>
<evidence type="ECO:0000256" key="12">
    <source>
        <dbReference type="SAM" id="Phobius"/>
    </source>
</evidence>
<dbReference type="InterPro" id="IPR018303">
    <property type="entry name" value="ATPase_P-typ_P_site"/>
</dbReference>
<evidence type="ECO:0000256" key="11">
    <source>
        <dbReference type="SAM" id="MobiDB-lite"/>
    </source>
</evidence>
<feature type="transmembrane region" description="Helical" evidence="12">
    <location>
        <begin position="1195"/>
        <end position="1213"/>
    </location>
</feature>
<dbReference type="AlphaFoldDB" id="A0A0G4IUF7"/>
<feature type="transmembrane region" description="Helical" evidence="12">
    <location>
        <begin position="279"/>
        <end position="297"/>
    </location>
</feature>
<feature type="transmembrane region" description="Helical" evidence="12">
    <location>
        <begin position="120"/>
        <end position="144"/>
    </location>
</feature>
<evidence type="ECO:0000256" key="3">
    <source>
        <dbReference type="ARBA" id="ARBA00022692"/>
    </source>
</evidence>
<dbReference type="InterPro" id="IPR023214">
    <property type="entry name" value="HAD_sf"/>
</dbReference>
<feature type="transmembrane region" description="Helical" evidence="12">
    <location>
        <begin position="1010"/>
        <end position="1029"/>
    </location>
</feature>